<dbReference type="EMBL" id="CAJPVJ010019213">
    <property type="protein sequence ID" value="CAG2177225.1"/>
    <property type="molecule type" value="Genomic_DNA"/>
</dbReference>
<dbReference type="InterPro" id="IPR027417">
    <property type="entry name" value="P-loop_NTPase"/>
</dbReference>
<proteinExistence type="predicted"/>
<evidence type="ECO:0008006" key="4">
    <source>
        <dbReference type="Google" id="ProtNLM"/>
    </source>
</evidence>
<accession>A0A7R9MJ82</accession>
<dbReference type="OrthoDB" id="6511348at2759"/>
<feature type="non-terminal residue" evidence="2">
    <location>
        <position position="1"/>
    </location>
</feature>
<reference evidence="2" key="1">
    <citation type="submission" date="2020-11" db="EMBL/GenBank/DDBJ databases">
        <authorList>
            <person name="Tran Van P."/>
        </authorList>
    </citation>
    <scope>NUCLEOTIDE SEQUENCE</scope>
</reference>
<evidence type="ECO:0000313" key="2">
    <source>
        <dbReference type="EMBL" id="CAD7660087.1"/>
    </source>
</evidence>
<dbReference type="SUPFAM" id="SSF52540">
    <property type="entry name" value="P-loop containing nucleoside triphosphate hydrolases"/>
    <property type="match status" value="1"/>
</dbReference>
<dbReference type="PANTHER" id="PTHR32046">
    <property type="entry name" value="G DOMAIN-CONTAINING PROTEIN"/>
    <property type="match status" value="1"/>
</dbReference>
<gene>
    <name evidence="2" type="ORF">ONB1V03_LOCUS16657</name>
</gene>
<dbReference type="PANTHER" id="PTHR32046:SF11">
    <property type="entry name" value="IMMUNE-ASSOCIATED NUCLEOTIDE-BINDING PROTEIN 10-LIKE"/>
    <property type="match status" value="1"/>
</dbReference>
<keyword evidence="3" id="KW-1185">Reference proteome</keyword>
<dbReference type="EMBL" id="OC934038">
    <property type="protein sequence ID" value="CAD7660087.1"/>
    <property type="molecule type" value="Genomic_DNA"/>
</dbReference>
<evidence type="ECO:0000313" key="3">
    <source>
        <dbReference type="Proteomes" id="UP000728032"/>
    </source>
</evidence>
<organism evidence="2">
    <name type="scientific">Oppiella nova</name>
    <dbReference type="NCBI Taxonomy" id="334625"/>
    <lineage>
        <taxon>Eukaryota</taxon>
        <taxon>Metazoa</taxon>
        <taxon>Ecdysozoa</taxon>
        <taxon>Arthropoda</taxon>
        <taxon>Chelicerata</taxon>
        <taxon>Arachnida</taxon>
        <taxon>Acari</taxon>
        <taxon>Acariformes</taxon>
        <taxon>Sarcoptiformes</taxon>
        <taxon>Oribatida</taxon>
        <taxon>Brachypylina</taxon>
        <taxon>Oppioidea</taxon>
        <taxon>Oppiidae</taxon>
        <taxon>Oppiella</taxon>
    </lineage>
</organism>
<dbReference type="AlphaFoldDB" id="A0A7R9MJ82"/>
<evidence type="ECO:0000256" key="1">
    <source>
        <dbReference type="SAM" id="Coils"/>
    </source>
</evidence>
<dbReference type="Proteomes" id="UP000728032">
    <property type="component" value="Unassembled WGS sequence"/>
</dbReference>
<sequence>MSAKDFTLLLLGESAVGKSTFINAFVNYMSYETMDEVRGQPMCVIPVSFTVTDPQTYEPKKVTFGGLDANENTDRSYKSGTKYPKCYKFINNNITLNIIDTPGIADTEGVDKDNKNIDTLLDFISNYRDINAICVLLKPNNTKVNVVFKYCLLQLFSHLNKSAADNILFLFTNARSTHYAPGDSGPVLESILRDLRERPPNVDIKYSTNTIYCFDNESFRYLVATVPPNNMKFSEDYKIDYNASWDRSVKECKRMFDYIRTLRPYNIRDTLSLNSAKQVILLLSQPLVDIAKNIADNQIQCEARKRRILECESDINQLQVELYVPQVDIISTPLPHPKLVCTDPSCCTRRHVQGTSVTQYDNECQYTTLMEYENEQFNLGIGYDKFLLGGSTTKTKSSQKVMCVTCGHGIQSHRYIRYENQVQHRQVKDETKQQRITNASEAAEAQRSQLKELEVKIGELTRESNIIVKCMARFAYFLVHNSLTHMDDHFERHIQQLIDDEVNTSVVSDDDSSKVIVGKLRQLLDSYNREKQLIIDALKSMNANEFSISLDEIQGMINKLCGLKWTGSTITRLLEVQRCVQVKGHTRVNEVSHSIPDKAA</sequence>
<keyword evidence="1" id="KW-0175">Coiled coil</keyword>
<name>A0A7R9MJ82_9ACAR</name>
<dbReference type="Gene3D" id="3.40.50.300">
    <property type="entry name" value="P-loop containing nucleotide triphosphate hydrolases"/>
    <property type="match status" value="1"/>
</dbReference>
<feature type="coiled-coil region" evidence="1">
    <location>
        <begin position="436"/>
        <end position="463"/>
    </location>
</feature>
<protein>
    <recommendedName>
        <fullName evidence="4">G domain-containing protein</fullName>
    </recommendedName>
</protein>